<evidence type="ECO:0000259" key="11">
    <source>
        <dbReference type="PROSITE" id="PS51462"/>
    </source>
</evidence>
<evidence type="ECO:0000313" key="13">
    <source>
        <dbReference type="Proteomes" id="UP001597418"/>
    </source>
</evidence>
<evidence type="ECO:0000313" key="12">
    <source>
        <dbReference type="EMBL" id="MFD2744443.1"/>
    </source>
</evidence>
<evidence type="ECO:0000256" key="9">
    <source>
        <dbReference type="ARBA" id="ARBA00023235"/>
    </source>
</evidence>
<dbReference type="InterPro" id="IPR011876">
    <property type="entry name" value="IsopentenylPP_isomerase_typ1"/>
</dbReference>
<keyword evidence="7" id="KW-0464">Manganese</keyword>
<evidence type="ECO:0000256" key="10">
    <source>
        <dbReference type="NCBIfam" id="TIGR02150"/>
    </source>
</evidence>
<keyword evidence="13" id="KW-1185">Reference proteome</keyword>
<dbReference type="NCBIfam" id="NF002995">
    <property type="entry name" value="PRK03759.1"/>
    <property type="match status" value="1"/>
</dbReference>
<accession>A0ABW5UGB7</accession>
<keyword evidence="4" id="KW-0963">Cytoplasm</keyword>
<sequence length="180" mass="20905">MERNKVVIVDRNDNSLGEMDKLLAHERGELHRAFSVFIFNHSGEMLIHQRAADKYHGGGLWTNACCSHPQLQEDLEQGALQRLQYEMGLVCPIRKLFSFIYHAHVENNLIEHEFDHVFVGYTDNNPIPNPTEVQSYRWISVDSLQEEILTFPDTFTYWFKSALDQVIEALEKSNLLTANR</sequence>
<dbReference type="NCBIfam" id="TIGR02150">
    <property type="entry name" value="IPP_isom_1"/>
    <property type="match status" value="1"/>
</dbReference>
<feature type="domain" description="Nudix hydrolase" evidence="11">
    <location>
        <begin position="29"/>
        <end position="161"/>
    </location>
</feature>
<dbReference type="RefSeq" id="WP_066751815.1">
    <property type="nucleotide sequence ID" value="NZ_JBHUMB010000014.1"/>
</dbReference>
<organism evidence="12 13">
    <name type="scientific">Sphingobacterium populi</name>
    <dbReference type="NCBI Taxonomy" id="1812824"/>
    <lineage>
        <taxon>Bacteria</taxon>
        <taxon>Pseudomonadati</taxon>
        <taxon>Bacteroidota</taxon>
        <taxon>Sphingobacteriia</taxon>
        <taxon>Sphingobacteriales</taxon>
        <taxon>Sphingobacteriaceae</taxon>
        <taxon>Sphingobacterium</taxon>
    </lineage>
</organism>
<dbReference type="Gene3D" id="3.90.79.10">
    <property type="entry name" value="Nucleoside Triphosphate Pyrophosphohydrolase"/>
    <property type="match status" value="1"/>
</dbReference>
<evidence type="ECO:0000256" key="4">
    <source>
        <dbReference type="ARBA" id="ARBA00022490"/>
    </source>
</evidence>
<keyword evidence="8" id="KW-0414">Isoprene biosynthesis</keyword>
<dbReference type="Proteomes" id="UP001597418">
    <property type="component" value="Unassembled WGS sequence"/>
</dbReference>
<gene>
    <name evidence="12" type="primary">idi</name>
    <name evidence="12" type="ORF">ACFSQ6_13675</name>
</gene>
<evidence type="ECO:0000256" key="1">
    <source>
        <dbReference type="ARBA" id="ARBA00004826"/>
    </source>
</evidence>
<reference evidence="13" key="1">
    <citation type="journal article" date="2019" name="Int. J. Syst. Evol. Microbiol.">
        <title>The Global Catalogue of Microorganisms (GCM) 10K type strain sequencing project: providing services to taxonomists for standard genome sequencing and annotation.</title>
        <authorList>
            <consortium name="The Broad Institute Genomics Platform"/>
            <consortium name="The Broad Institute Genome Sequencing Center for Infectious Disease"/>
            <person name="Wu L."/>
            <person name="Ma J."/>
        </authorList>
    </citation>
    <scope>NUCLEOTIDE SEQUENCE [LARGE SCALE GENOMIC DNA]</scope>
    <source>
        <strain evidence="13">KCTC 42247</strain>
    </source>
</reference>
<dbReference type="PANTHER" id="PTHR10885:SF0">
    <property type="entry name" value="ISOPENTENYL-DIPHOSPHATE DELTA-ISOMERASE"/>
    <property type="match status" value="1"/>
</dbReference>
<evidence type="ECO:0000256" key="5">
    <source>
        <dbReference type="ARBA" id="ARBA00022723"/>
    </source>
</evidence>
<keyword evidence="5" id="KW-0479">Metal-binding</keyword>
<evidence type="ECO:0000256" key="6">
    <source>
        <dbReference type="ARBA" id="ARBA00022842"/>
    </source>
</evidence>
<protein>
    <recommendedName>
        <fullName evidence="3 10">Isopentenyl-diphosphate delta-isomerase</fullName>
        <ecNumber evidence="3 10">5.3.3.2</ecNumber>
    </recommendedName>
</protein>
<name>A0ABW5UGB7_9SPHI</name>
<dbReference type="EC" id="5.3.3.2" evidence="3 10"/>
<dbReference type="Pfam" id="PF00293">
    <property type="entry name" value="NUDIX"/>
    <property type="match status" value="1"/>
</dbReference>
<dbReference type="EMBL" id="JBHUMB010000014">
    <property type="protein sequence ID" value="MFD2744443.1"/>
    <property type="molecule type" value="Genomic_DNA"/>
</dbReference>
<evidence type="ECO:0000256" key="7">
    <source>
        <dbReference type="ARBA" id="ARBA00023211"/>
    </source>
</evidence>
<proteinExistence type="inferred from homology"/>
<dbReference type="InterPro" id="IPR056375">
    <property type="entry name" value="Idi_bact"/>
</dbReference>
<comment type="caution">
    <text evidence="12">The sequence shown here is derived from an EMBL/GenBank/DDBJ whole genome shotgun (WGS) entry which is preliminary data.</text>
</comment>
<evidence type="ECO:0000256" key="3">
    <source>
        <dbReference type="ARBA" id="ARBA00012057"/>
    </source>
</evidence>
<dbReference type="CDD" id="cd02885">
    <property type="entry name" value="NUDIX_IPP_Isomerase"/>
    <property type="match status" value="1"/>
</dbReference>
<dbReference type="PIRSF" id="PIRSF018427">
    <property type="entry name" value="Isopntndiph_ism"/>
    <property type="match status" value="1"/>
</dbReference>
<keyword evidence="9 12" id="KW-0413">Isomerase</keyword>
<dbReference type="SUPFAM" id="SSF55811">
    <property type="entry name" value="Nudix"/>
    <property type="match status" value="1"/>
</dbReference>
<dbReference type="InterPro" id="IPR015797">
    <property type="entry name" value="NUDIX_hydrolase-like_dom_sf"/>
</dbReference>
<evidence type="ECO:0000256" key="2">
    <source>
        <dbReference type="ARBA" id="ARBA00007579"/>
    </source>
</evidence>
<comment type="similarity">
    <text evidence="2">Belongs to the IPP isomerase type 1 family.</text>
</comment>
<dbReference type="InterPro" id="IPR000086">
    <property type="entry name" value="NUDIX_hydrolase_dom"/>
</dbReference>
<comment type="pathway">
    <text evidence="1">Isoprenoid biosynthesis; dimethylallyl diphosphate biosynthesis; dimethylallyl diphosphate from isopentenyl diphosphate: step 1/1.</text>
</comment>
<dbReference type="GO" id="GO:0004452">
    <property type="term" value="F:isopentenyl-diphosphate delta-isomerase activity"/>
    <property type="evidence" value="ECO:0007669"/>
    <property type="project" value="UniProtKB-EC"/>
</dbReference>
<dbReference type="PROSITE" id="PS51462">
    <property type="entry name" value="NUDIX"/>
    <property type="match status" value="1"/>
</dbReference>
<evidence type="ECO:0000256" key="8">
    <source>
        <dbReference type="ARBA" id="ARBA00023229"/>
    </source>
</evidence>
<dbReference type="HAMAP" id="MF_00202">
    <property type="entry name" value="Idi"/>
    <property type="match status" value="1"/>
</dbReference>
<dbReference type="PANTHER" id="PTHR10885">
    <property type="entry name" value="ISOPENTENYL-DIPHOSPHATE DELTA-ISOMERASE"/>
    <property type="match status" value="1"/>
</dbReference>
<keyword evidence="6" id="KW-0460">Magnesium</keyword>